<reference evidence="3" key="1">
    <citation type="submission" date="2019-03" db="EMBL/GenBank/DDBJ databases">
        <title>Metabolic reconstructions from genomes of highly enriched 'Candidatus Accumulibacter' and 'Candidatus Competibacter' bioreactor populations.</title>
        <authorList>
            <person name="Annavajhala M.K."/>
            <person name="Welles L."/>
            <person name="Abbas B."/>
            <person name="Sorokin D."/>
            <person name="Park H."/>
            <person name="Van Loosdrecht M."/>
            <person name="Chandran K."/>
        </authorList>
    </citation>
    <scope>NUCLEOTIDE SEQUENCE</scope>
    <source>
        <strain evidence="3">SBR_L</strain>
    </source>
</reference>
<dbReference type="PROSITE" id="PS00018">
    <property type="entry name" value="EF_HAND_1"/>
    <property type="match status" value="2"/>
</dbReference>
<evidence type="ECO:0000313" key="4">
    <source>
        <dbReference type="Proteomes" id="UP000886469"/>
    </source>
</evidence>
<evidence type="ECO:0000256" key="2">
    <source>
        <dbReference type="SAM" id="SignalP"/>
    </source>
</evidence>
<dbReference type="EMBL" id="SPMX01000042">
    <property type="protein sequence ID" value="NMQ06401.1"/>
    <property type="molecule type" value="Genomic_DNA"/>
</dbReference>
<accession>A0ABX1TD13</accession>
<feature type="region of interest" description="Disordered" evidence="1">
    <location>
        <begin position="149"/>
        <end position="171"/>
    </location>
</feature>
<dbReference type="Proteomes" id="UP000886469">
    <property type="component" value="Unassembled WGS sequence"/>
</dbReference>
<dbReference type="InterPro" id="IPR018247">
    <property type="entry name" value="EF_Hand_1_Ca_BS"/>
</dbReference>
<evidence type="ECO:0000256" key="1">
    <source>
        <dbReference type="SAM" id="MobiDB-lite"/>
    </source>
</evidence>
<comment type="caution">
    <text evidence="3">The sequence shown here is derived from an EMBL/GenBank/DDBJ whole genome shotgun (WGS) entry which is preliminary data.</text>
</comment>
<feature type="compositionally biased region" description="Low complexity" evidence="1">
    <location>
        <begin position="153"/>
        <end position="166"/>
    </location>
</feature>
<keyword evidence="4" id="KW-1185">Reference proteome</keyword>
<evidence type="ECO:0000313" key="3">
    <source>
        <dbReference type="EMBL" id="NMQ06401.1"/>
    </source>
</evidence>
<dbReference type="InterPro" id="IPR002105">
    <property type="entry name" value="Dockerin_1_rpt"/>
</dbReference>
<keyword evidence="2" id="KW-0732">Signal</keyword>
<dbReference type="Pfam" id="PF00404">
    <property type="entry name" value="Dockerin_1"/>
    <property type="match status" value="1"/>
</dbReference>
<organism evidence="3 4">
    <name type="scientific">Candidatus Accumulibacter contiguus</name>
    <dbReference type="NCBI Taxonomy" id="2954381"/>
    <lineage>
        <taxon>Bacteria</taxon>
        <taxon>Pseudomonadati</taxon>
        <taxon>Pseudomonadota</taxon>
        <taxon>Betaproteobacteria</taxon>
        <taxon>Candidatus Accumulibacter</taxon>
    </lineage>
</organism>
<dbReference type="InterPro" id="IPR015943">
    <property type="entry name" value="WD40/YVTN_repeat-like_dom_sf"/>
</dbReference>
<dbReference type="Gene3D" id="2.130.10.10">
    <property type="entry name" value="YVTN repeat-like/Quinoprotein amine dehydrogenase"/>
    <property type="match status" value="1"/>
</dbReference>
<sequence>MSNLTLTRLAAALAASCWVPIALAGTTVYTLDAQFDQGVLSGVNHDTPNNDQLQLSSVGTTFPVLWVANAGEDTLSKIDTTTGKELARYRTFFGSGPFANHTAFSGPAPSRSAVDINGNAYILNRHFDGGRPSLMKVLAEGFIDRNANTTAETSTDGDISGSISSSETKDVVDDNSNGHFDCAIPPGTCESRDERVAWVTTFPAAEAGQLGRALCIGTDGNLWAGMYNSGHFYKIRASDGVILSGPHSVPWNPYGCLVDGAGILWSASLSGRLGRLDTSNPASVSFFDDSSQNYGIALGNGKVYLGSLSGFGFREFTPGPNTFTTPGGSKGFASTGISVDGSGNIWTGFYSGGGVKKYSPAGAELCSGASQSSTETRGVIVDSDNNVWQINRLTNSVSKYRGSDCAPLGVFPVGFDPYTYSDATGFAARNITSPTGTWTVIKDSGVSGQAWSKVSWTEQVPTGASVQVSVRADNNQAILPNLAYQPVVNGANPGVSGRFIQVQVRLNANTDGASPILFDLTLNTSDGVCDVDRDGDIDSLDLSLISKARGQTPLPGDPRDANGDGRIDPADVKFCIPRCTRANCAIN</sequence>
<dbReference type="SUPFAM" id="SSF101898">
    <property type="entry name" value="NHL repeat"/>
    <property type="match status" value="1"/>
</dbReference>
<name>A0ABX1TD13_9PROT</name>
<feature type="signal peptide" evidence="2">
    <location>
        <begin position="1"/>
        <end position="24"/>
    </location>
</feature>
<feature type="chain" id="PRO_5046285320" evidence="2">
    <location>
        <begin position="25"/>
        <end position="587"/>
    </location>
</feature>
<gene>
    <name evidence="3" type="ORF">E4Q08_14680</name>
</gene>
<proteinExistence type="predicted"/>
<protein>
    <submittedName>
        <fullName evidence="3">Uncharacterized protein</fullName>
    </submittedName>
</protein>
<dbReference type="RefSeq" id="WP_169070949.1">
    <property type="nucleotide sequence ID" value="NZ_JAZKUC010000001.1"/>
</dbReference>
<dbReference type="SUPFAM" id="SSF63829">
    <property type="entry name" value="Calcium-dependent phosphotriesterase"/>
    <property type="match status" value="1"/>
</dbReference>